<keyword evidence="6" id="KW-1185">Reference proteome</keyword>
<feature type="coiled-coil region" evidence="2">
    <location>
        <begin position="510"/>
        <end position="537"/>
    </location>
</feature>
<dbReference type="EMBL" id="KZ824495">
    <property type="protein sequence ID" value="RAK95354.1"/>
    <property type="molecule type" value="Genomic_DNA"/>
</dbReference>
<keyword evidence="2" id="KW-0175">Coiled coil</keyword>
<evidence type="ECO:0000256" key="1">
    <source>
        <dbReference type="PROSITE-ProRule" id="PRU00723"/>
    </source>
</evidence>
<dbReference type="GO" id="GO:0031380">
    <property type="term" value="C:nuclear RNA-directed RNA polymerase complex"/>
    <property type="evidence" value="ECO:0007669"/>
    <property type="project" value="TreeGrafter"/>
</dbReference>
<feature type="domain" description="C3H1-type" evidence="4">
    <location>
        <begin position="24"/>
        <end position="46"/>
    </location>
</feature>
<keyword evidence="1" id="KW-0479">Metal-binding</keyword>
<evidence type="ECO:0000259" key="4">
    <source>
        <dbReference type="PROSITE" id="PS50103"/>
    </source>
</evidence>
<dbReference type="PROSITE" id="PS50103">
    <property type="entry name" value="ZF_C3H1"/>
    <property type="match status" value="1"/>
</dbReference>
<sequence length="588" mass="66742">MVRQGYVVVYIMRFIKADLTGYSICREFARDGKCRFRKCKFSHSISNSSDTDKKDQRDNSNTAGDSLSKEPERTDSEGDSRIPGQAVQKNDKLLPLFNMNQTFPGGRHNNDSADICDIRILPTPEEILSPHPEYLPVKDPEQWHLDGVPGLLDRNFRLLRQDTVGQLRDTIRAVLQPSTNRRKAKTQPRAYADPNVSIAALFFSQRIGLKFVIQFRQLYHVQRMSIKQREEWWELSNRLQGGAFLCLVDARGEVLFCTAAEPPKLTPRNPRPKDWSSLWKDKDIATVALELIDPSGDDVQFILGRYRPRGTVQLTLLEFPGILFPAFGPTLQALQEMKRSGDLPFAEFLAPVSLETCDHSMDVPPPEYALKPGFSFDLSCLMTDKTPLKIRRGQTFDIQKLQDHSALDKTQAVALVNTQQRRIGLIQGPPGTGKSYTGVALIKVLLANGGKDKGNIGPIICVCYTNHALDQLLEELLEKKIAQIVRIGSRSQSEVVSRYTLRKLVRKTKTKSERGELQALNQQVEDYRESFVNLKLHSEGSESDLKQFLQTHDPKHHCQLLDKYDEEAFQKAQRKRGDVFQQWIKAGP</sequence>
<dbReference type="PANTHER" id="PTHR10887:SF445">
    <property type="entry name" value="NFX1-TYPE ZINC FINGER-CONTAINING PROTEIN 1"/>
    <property type="match status" value="1"/>
</dbReference>
<dbReference type="GO" id="GO:0008270">
    <property type="term" value="F:zinc ion binding"/>
    <property type="evidence" value="ECO:0007669"/>
    <property type="project" value="UniProtKB-KW"/>
</dbReference>
<dbReference type="Proteomes" id="UP000249402">
    <property type="component" value="Unassembled WGS sequence"/>
</dbReference>
<accession>A0A395GJ15</accession>
<dbReference type="OrthoDB" id="2423195at2759"/>
<dbReference type="Pfam" id="PF13086">
    <property type="entry name" value="AAA_11"/>
    <property type="match status" value="1"/>
</dbReference>
<feature type="zinc finger region" description="C3H1-type" evidence="1">
    <location>
        <begin position="24"/>
        <end position="46"/>
    </location>
</feature>
<dbReference type="InterPro" id="IPR045055">
    <property type="entry name" value="DNA2/NAM7-like"/>
</dbReference>
<dbReference type="STRING" id="1448316.A0A395GJ15"/>
<organism evidence="5 6">
    <name type="scientific">Aspergillus ibericus CBS 121593</name>
    <dbReference type="NCBI Taxonomy" id="1448316"/>
    <lineage>
        <taxon>Eukaryota</taxon>
        <taxon>Fungi</taxon>
        <taxon>Dikarya</taxon>
        <taxon>Ascomycota</taxon>
        <taxon>Pezizomycotina</taxon>
        <taxon>Eurotiomycetes</taxon>
        <taxon>Eurotiomycetidae</taxon>
        <taxon>Eurotiales</taxon>
        <taxon>Aspergillaceae</taxon>
        <taxon>Aspergillus</taxon>
        <taxon>Aspergillus subgen. Circumdati</taxon>
    </lineage>
</organism>
<name>A0A395GJ15_9EURO</name>
<keyword evidence="1" id="KW-0862">Zinc</keyword>
<dbReference type="InterPro" id="IPR027417">
    <property type="entry name" value="P-loop_NTPase"/>
</dbReference>
<dbReference type="VEuPathDB" id="FungiDB:BO80DRAFT_487165"/>
<dbReference type="GO" id="GO:0004386">
    <property type="term" value="F:helicase activity"/>
    <property type="evidence" value="ECO:0007669"/>
    <property type="project" value="InterPro"/>
</dbReference>
<dbReference type="InterPro" id="IPR041677">
    <property type="entry name" value="DNA2/NAM7_AAA_11"/>
</dbReference>
<keyword evidence="1" id="KW-0863">Zinc-finger</keyword>
<reference evidence="5 6" key="1">
    <citation type="submission" date="2018-02" db="EMBL/GenBank/DDBJ databases">
        <title>The genomes of Aspergillus section Nigri reveals drivers in fungal speciation.</title>
        <authorList>
            <consortium name="DOE Joint Genome Institute"/>
            <person name="Vesth T.C."/>
            <person name="Nybo J."/>
            <person name="Theobald S."/>
            <person name="Brandl J."/>
            <person name="Frisvad J.C."/>
            <person name="Nielsen K.F."/>
            <person name="Lyhne E.K."/>
            <person name="Kogle M.E."/>
            <person name="Kuo A."/>
            <person name="Riley R."/>
            <person name="Clum A."/>
            <person name="Nolan M."/>
            <person name="Lipzen A."/>
            <person name="Salamov A."/>
            <person name="Henrissat B."/>
            <person name="Wiebenga A."/>
            <person name="De vries R.P."/>
            <person name="Grigoriev I.V."/>
            <person name="Mortensen U.H."/>
            <person name="Andersen M.R."/>
            <person name="Baker S.E."/>
        </authorList>
    </citation>
    <scope>NUCLEOTIDE SEQUENCE [LARGE SCALE GENOMIC DNA]</scope>
    <source>
        <strain evidence="5 6">CBS 121593</strain>
    </source>
</reference>
<evidence type="ECO:0000313" key="6">
    <source>
        <dbReference type="Proteomes" id="UP000249402"/>
    </source>
</evidence>
<dbReference type="Gene3D" id="3.40.50.300">
    <property type="entry name" value="P-loop containing nucleotide triphosphate hydrolases"/>
    <property type="match status" value="1"/>
</dbReference>
<dbReference type="RefSeq" id="XP_025569682.1">
    <property type="nucleotide sequence ID" value="XM_025723540.1"/>
</dbReference>
<evidence type="ECO:0000313" key="5">
    <source>
        <dbReference type="EMBL" id="RAK95354.1"/>
    </source>
</evidence>
<evidence type="ECO:0000256" key="2">
    <source>
        <dbReference type="SAM" id="Coils"/>
    </source>
</evidence>
<feature type="region of interest" description="Disordered" evidence="3">
    <location>
        <begin position="44"/>
        <end position="93"/>
    </location>
</feature>
<dbReference type="SUPFAM" id="SSF52540">
    <property type="entry name" value="P-loop containing nucleoside triphosphate hydrolases"/>
    <property type="match status" value="1"/>
</dbReference>
<proteinExistence type="predicted"/>
<feature type="compositionally biased region" description="Basic and acidic residues" evidence="3">
    <location>
        <begin position="67"/>
        <end position="80"/>
    </location>
</feature>
<evidence type="ECO:0000256" key="3">
    <source>
        <dbReference type="SAM" id="MobiDB-lite"/>
    </source>
</evidence>
<gene>
    <name evidence="5" type="ORF">BO80DRAFT_487165</name>
</gene>
<dbReference type="GeneID" id="37228405"/>
<protein>
    <recommendedName>
        <fullName evidence="4">C3H1-type domain-containing protein</fullName>
    </recommendedName>
</protein>
<dbReference type="AlphaFoldDB" id="A0A395GJ15"/>
<dbReference type="GO" id="GO:0031048">
    <property type="term" value="P:regulatory ncRNA-mediated heterochromatin formation"/>
    <property type="evidence" value="ECO:0007669"/>
    <property type="project" value="TreeGrafter"/>
</dbReference>
<dbReference type="PANTHER" id="PTHR10887">
    <property type="entry name" value="DNA2/NAM7 HELICASE FAMILY"/>
    <property type="match status" value="1"/>
</dbReference>
<dbReference type="InterPro" id="IPR000571">
    <property type="entry name" value="Znf_CCCH"/>
</dbReference>